<reference evidence="3 4" key="1">
    <citation type="submission" date="2018-05" db="EMBL/GenBank/DDBJ databases">
        <title>Leucothrix arctica sp. nov., isolated from Arctic seawater.</title>
        <authorList>
            <person name="Choi A."/>
            <person name="Baek K."/>
        </authorList>
    </citation>
    <scope>NUCLEOTIDE SEQUENCE [LARGE SCALE GENOMIC DNA]</scope>
    <source>
        <strain evidence="3 4">IMCC9719</strain>
    </source>
</reference>
<feature type="domain" description="DUF1285" evidence="1">
    <location>
        <begin position="22"/>
        <end position="86"/>
    </location>
</feature>
<proteinExistence type="predicted"/>
<accession>A0A317CFS6</accession>
<dbReference type="OrthoDB" id="3078366at2"/>
<evidence type="ECO:0000313" key="4">
    <source>
        <dbReference type="Proteomes" id="UP000245506"/>
    </source>
</evidence>
<evidence type="ECO:0000313" key="3">
    <source>
        <dbReference type="EMBL" id="PWQ97366.1"/>
    </source>
</evidence>
<gene>
    <name evidence="3" type="ORF">DKT75_07450</name>
</gene>
<feature type="domain" description="DUF1285" evidence="2">
    <location>
        <begin position="89"/>
        <end position="184"/>
    </location>
</feature>
<evidence type="ECO:0000259" key="1">
    <source>
        <dbReference type="Pfam" id="PF06938"/>
    </source>
</evidence>
<dbReference type="PIRSF" id="PIRSF029557">
    <property type="entry name" value="UCP029557"/>
    <property type="match status" value="1"/>
</dbReference>
<dbReference type="Proteomes" id="UP000245506">
    <property type="component" value="Unassembled WGS sequence"/>
</dbReference>
<organism evidence="3 4">
    <name type="scientific">Leucothrix arctica</name>
    <dbReference type="NCBI Taxonomy" id="1481894"/>
    <lineage>
        <taxon>Bacteria</taxon>
        <taxon>Pseudomonadati</taxon>
        <taxon>Pseudomonadota</taxon>
        <taxon>Gammaproteobacteria</taxon>
        <taxon>Thiotrichales</taxon>
        <taxon>Thiotrichaceae</taxon>
        <taxon>Leucothrix</taxon>
    </lineage>
</organism>
<dbReference type="InterPro" id="IPR048341">
    <property type="entry name" value="DUF1285_N"/>
</dbReference>
<dbReference type="InterPro" id="IPR048342">
    <property type="entry name" value="DUF1285_C"/>
</dbReference>
<dbReference type="RefSeq" id="WP_109822794.1">
    <property type="nucleotide sequence ID" value="NZ_QGKL01000021.1"/>
</dbReference>
<dbReference type="Gene3D" id="3.10.540.10">
    <property type="entry name" value="duf1285 like domain"/>
    <property type="match status" value="1"/>
</dbReference>
<dbReference type="Pfam" id="PF06938">
    <property type="entry name" value="DUF1285_N"/>
    <property type="match status" value="1"/>
</dbReference>
<protein>
    <submittedName>
        <fullName evidence="3">DUF1285 domain-containing protein</fullName>
    </submittedName>
</protein>
<keyword evidence="4" id="KW-1185">Reference proteome</keyword>
<comment type="caution">
    <text evidence="3">The sequence shown here is derived from an EMBL/GenBank/DDBJ whole genome shotgun (WGS) entry which is preliminary data.</text>
</comment>
<dbReference type="InterPro" id="IPR010707">
    <property type="entry name" value="DUF1285"/>
</dbReference>
<dbReference type="EMBL" id="QGKL01000021">
    <property type="protein sequence ID" value="PWQ97366.1"/>
    <property type="molecule type" value="Genomic_DNA"/>
</dbReference>
<name>A0A317CFS6_9GAMM</name>
<dbReference type="Gene3D" id="2.30.270.10">
    <property type="entry name" value="duf1285 protein"/>
    <property type="match status" value="1"/>
</dbReference>
<evidence type="ECO:0000259" key="2">
    <source>
        <dbReference type="Pfam" id="PF21028"/>
    </source>
</evidence>
<dbReference type="InterPro" id="IPR023361">
    <property type="entry name" value="DUF1285_beta_roll_sf"/>
</dbReference>
<dbReference type="AlphaFoldDB" id="A0A317CFS6"/>
<sequence length="185" mass="20779">MTENILESLAKNVANMEDSNHPPVHLWSPEHCGEINIVIQHDGSWMHDGGLIKREALVRLFSSVLWLEDSQHYLKTPAEKLSITVETTPFLITQMAVKDAGTEQQKILFTSSYGDTVLLGSEHPLHLDKNIIQDQEVPLVMVRYGMMGRLARSVFESVVELGEFVESDKGDYLKVLSDGVVFELS</sequence>
<dbReference type="Pfam" id="PF21028">
    <property type="entry name" value="DUF1285_C"/>
    <property type="match status" value="1"/>
</dbReference>